<protein>
    <submittedName>
        <fullName evidence="2">ALG13 UDP-N-acetylglucosaminyltransferase subunit</fullName>
    </submittedName>
</protein>
<dbReference type="GO" id="GO:0098554">
    <property type="term" value="C:cytoplasmic side of endoplasmic reticulum membrane"/>
    <property type="evidence" value="ECO:0007669"/>
    <property type="project" value="Ensembl"/>
</dbReference>
<gene>
    <name evidence="2" type="primary">ALG13</name>
</gene>
<evidence type="ECO:0000256" key="1">
    <source>
        <dbReference type="SAM" id="MobiDB-lite"/>
    </source>
</evidence>
<dbReference type="Ensembl" id="ENSCPRT00005014439.1">
    <property type="protein sequence ID" value="ENSCPRP00005012251.1"/>
    <property type="gene ID" value="ENSCPRG00005008719.1"/>
</dbReference>
<organism evidence="2 3">
    <name type="scientific">Crocodylus porosus</name>
    <name type="common">Saltwater crocodile</name>
    <name type="synonym">Estuarine crocodile</name>
    <dbReference type="NCBI Taxonomy" id="8502"/>
    <lineage>
        <taxon>Eukaryota</taxon>
        <taxon>Metazoa</taxon>
        <taxon>Chordata</taxon>
        <taxon>Craniata</taxon>
        <taxon>Vertebrata</taxon>
        <taxon>Euteleostomi</taxon>
        <taxon>Archelosauria</taxon>
        <taxon>Archosauria</taxon>
        <taxon>Crocodylia</taxon>
        <taxon>Longirostres</taxon>
        <taxon>Crocodylidae</taxon>
        <taxon>Crocodylus</taxon>
    </lineage>
</organism>
<dbReference type="OMA" id="STWHPAN"/>
<accession>A0A7M4EMV4</accession>
<name>A0A7M4EMV4_CROPO</name>
<dbReference type="Proteomes" id="UP000594220">
    <property type="component" value="Unplaced"/>
</dbReference>
<keyword evidence="3" id="KW-1185">Reference proteome</keyword>
<evidence type="ECO:0000313" key="2">
    <source>
        <dbReference type="Ensembl" id="ENSCPRP00005012251.1"/>
    </source>
</evidence>
<sequence>VPSRKGGNYQKITGGYISEIEMDMKTRKRLLKKVRGKEVYMAVAYSRGQPVLPPRMQHSVPSGRSSPIHCSQPGNMAPYEQYRPQTSPQRHGRGYGMPRGSARFINRHNMVGPQIAFYPSPGKRCYQSYDNFSYRSRSYSRSRRQMQCVNKECQYGFVPENGEEPQGLEETITFYEIEEGDETAFPALPSQGGPAPMVPASAGFWVTRRGPGPISPSKQTLNSSEEEVDEPVISTSACINTAPATVFSSNNAAATQANVTTSVPPQTAVQPILVSPPSAGRPVVALSSVPYSYHPAPPPPVSEVGDAGNVPPPYSCDPSGSDLPRDTKVLQYYFNLGLQYYHQSCWHSMVYMQQVPPPPPSVEAYPAYTEPAPMVDQSVPQIYPDMGRNDVRQVPLDTSANGSFQNAEPPPPSHGTVYYPIVPDPYGQPPLPGFDSCVSIVPTYHYVSPWHPVNPSYNNSPRIRNTVNPGQLHQVSYITSPNPAPHYVPQSM</sequence>
<reference evidence="2" key="1">
    <citation type="submission" date="2025-08" db="UniProtKB">
        <authorList>
            <consortium name="Ensembl"/>
        </authorList>
    </citation>
    <scope>IDENTIFICATION</scope>
</reference>
<feature type="compositionally biased region" description="Polar residues" evidence="1">
    <location>
        <begin position="59"/>
        <end position="74"/>
    </location>
</feature>
<dbReference type="GO" id="GO:0004577">
    <property type="term" value="F:N-acetylglucosaminyldiphosphodolichol N-acetylglucosaminyltransferase activity"/>
    <property type="evidence" value="ECO:0007669"/>
    <property type="project" value="Ensembl"/>
</dbReference>
<reference evidence="2" key="2">
    <citation type="submission" date="2025-09" db="UniProtKB">
        <authorList>
            <consortium name="Ensembl"/>
        </authorList>
    </citation>
    <scope>IDENTIFICATION</scope>
</reference>
<evidence type="ECO:0000313" key="3">
    <source>
        <dbReference type="Proteomes" id="UP000594220"/>
    </source>
</evidence>
<dbReference type="AlphaFoldDB" id="A0A7M4EMV4"/>
<dbReference type="GO" id="GO:0006488">
    <property type="term" value="P:dolichol-linked oligosaccharide biosynthetic process"/>
    <property type="evidence" value="ECO:0007669"/>
    <property type="project" value="Ensembl"/>
</dbReference>
<proteinExistence type="predicted"/>
<dbReference type="GeneTree" id="ENSGT00940000159922"/>
<feature type="region of interest" description="Disordered" evidence="1">
    <location>
        <begin position="52"/>
        <end position="77"/>
    </location>
</feature>